<dbReference type="InterPro" id="IPR000086">
    <property type="entry name" value="NUDIX_hydrolase_dom"/>
</dbReference>
<evidence type="ECO:0000313" key="5">
    <source>
        <dbReference type="EMBL" id="PWG81665.1"/>
    </source>
</evidence>
<dbReference type="PRINTS" id="PR00502">
    <property type="entry name" value="NUDIXFAMILY"/>
</dbReference>
<dbReference type="InterPro" id="IPR020084">
    <property type="entry name" value="NUDIX_hydrolase_CS"/>
</dbReference>
<evidence type="ECO:0000256" key="2">
    <source>
        <dbReference type="ARBA" id="ARBA00022801"/>
    </source>
</evidence>
<reference evidence="5 6" key="1">
    <citation type="submission" date="2018-04" db="EMBL/GenBank/DDBJ databases">
        <title>Pedobacter chongqingensis sp. nov., isolated from a rottenly hemp rope.</title>
        <authorList>
            <person name="Cai Y."/>
        </authorList>
    </citation>
    <scope>NUCLEOTIDE SEQUENCE [LARGE SCALE GENOMIC DNA]</scope>
    <source>
        <strain evidence="5 6">FJ4-8</strain>
    </source>
</reference>
<dbReference type="SUPFAM" id="SSF55811">
    <property type="entry name" value="Nudix"/>
    <property type="match status" value="1"/>
</dbReference>
<keyword evidence="6" id="KW-1185">Reference proteome</keyword>
<dbReference type="GO" id="GO:0016787">
    <property type="term" value="F:hydrolase activity"/>
    <property type="evidence" value="ECO:0007669"/>
    <property type="project" value="UniProtKB-KW"/>
</dbReference>
<name>A0A2U2PJT6_9SPHI</name>
<protein>
    <submittedName>
        <fullName evidence="5">DNA mismatch repair protein MutT</fullName>
    </submittedName>
</protein>
<dbReference type="InterPro" id="IPR020476">
    <property type="entry name" value="Nudix_hydrolase"/>
</dbReference>
<dbReference type="AlphaFoldDB" id="A0A2U2PJT6"/>
<sequence>MEMRKILPAVAALIQSDDGNVLLQRRKDSNRWGLIGGHVEFGETVEEAMLREVFEETGCRSEVLRCIGVYSSPKSQQYEREDGIVQYVTLYFEVSLLNEPDLLFTCNETCELKFFEVTKLPDEMLKMDPNWIKDALNKEGTFFIR</sequence>
<organism evidence="5 6">
    <name type="scientific">Pararcticibacter amylolyticus</name>
    <dbReference type="NCBI Taxonomy" id="2173175"/>
    <lineage>
        <taxon>Bacteria</taxon>
        <taxon>Pseudomonadati</taxon>
        <taxon>Bacteroidota</taxon>
        <taxon>Sphingobacteriia</taxon>
        <taxon>Sphingobacteriales</taxon>
        <taxon>Sphingobacteriaceae</taxon>
        <taxon>Pararcticibacter</taxon>
    </lineage>
</organism>
<gene>
    <name evidence="5" type="ORF">DDR33_04640</name>
</gene>
<comment type="caution">
    <text evidence="5">The sequence shown here is derived from an EMBL/GenBank/DDBJ whole genome shotgun (WGS) entry which is preliminary data.</text>
</comment>
<dbReference type="EMBL" id="QEAS01000003">
    <property type="protein sequence ID" value="PWG81665.1"/>
    <property type="molecule type" value="Genomic_DNA"/>
</dbReference>
<dbReference type="PROSITE" id="PS51462">
    <property type="entry name" value="NUDIX"/>
    <property type="match status" value="1"/>
</dbReference>
<comment type="similarity">
    <text evidence="3">Belongs to the Nudix hydrolase family.</text>
</comment>
<evidence type="ECO:0000256" key="3">
    <source>
        <dbReference type="RuleBase" id="RU003476"/>
    </source>
</evidence>
<feature type="domain" description="Nudix hydrolase" evidence="4">
    <location>
        <begin position="4"/>
        <end position="140"/>
    </location>
</feature>
<accession>A0A2U2PJT6</accession>
<keyword evidence="2 3" id="KW-0378">Hydrolase</keyword>
<evidence type="ECO:0000313" key="6">
    <source>
        <dbReference type="Proteomes" id="UP000245647"/>
    </source>
</evidence>
<proteinExistence type="inferred from homology"/>
<evidence type="ECO:0000256" key="1">
    <source>
        <dbReference type="ARBA" id="ARBA00001946"/>
    </source>
</evidence>
<evidence type="ECO:0000259" key="4">
    <source>
        <dbReference type="PROSITE" id="PS51462"/>
    </source>
</evidence>
<dbReference type="Pfam" id="PF00293">
    <property type="entry name" value="NUDIX"/>
    <property type="match status" value="1"/>
</dbReference>
<dbReference type="PROSITE" id="PS00893">
    <property type="entry name" value="NUDIX_BOX"/>
    <property type="match status" value="1"/>
</dbReference>
<dbReference type="PANTHER" id="PTHR43046">
    <property type="entry name" value="GDP-MANNOSE MANNOSYL HYDROLASE"/>
    <property type="match status" value="1"/>
</dbReference>
<comment type="cofactor">
    <cofactor evidence="1">
        <name>Mg(2+)</name>
        <dbReference type="ChEBI" id="CHEBI:18420"/>
    </cofactor>
</comment>
<dbReference type="Gene3D" id="3.90.79.10">
    <property type="entry name" value="Nucleoside Triphosphate Pyrophosphohydrolase"/>
    <property type="match status" value="1"/>
</dbReference>
<dbReference type="InterPro" id="IPR015797">
    <property type="entry name" value="NUDIX_hydrolase-like_dom_sf"/>
</dbReference>
<dbReference type="Proteomes" id="UP000245647">
    <property type="component" value="Unassembled WGS sequence"/>
</dbReference>
<dbReference type="PANTHER" id="PTHR43046:SF2">
    <property type="entry name" value="8-OXO-DGTP DIPHOSPHATASE-RELATED"/>
    <property type="match status" value="1"/>
</dbReference>